<evidence type="ECO:0000256" key="5">
    <source>
        <dbReference type="ARBA" id="ARBA00022989"/>
    </source>
</evidence>
<gene>
    <name evidence="12" type="ORF">DSTB1V02_LOCUS4878</name>
</gene>
<evidence type="ECO:0000256" key="4">
    <source>
        <dbReference type="ARBA" id="ARBA00022734"/>
    </source>
</evidence>
<dbReference type="PANTHER" id="PTHR12223:SF28">
    <property type="entry name" value="LECTIN, MANNOSE BINDING 1 LIKE"/>
    <property type="match status" value="1"/>
</dbReference>
<evidence type="ECO:0000256" key="10">
    <source>
        <dbReference type="SAM" id="SignalP"/>
    </source>
</evidence>
<dbReference type="CDD" id="cd22265">
    <property type="entry name" value="UDM1_RNF168"/>
    <property type="match status" value="1"/>
</dbReference>
<dbReference type="GO" id="GO:0005789">
    <property type="term" value="C:endoplasmic reticulum membrane"/>
    <property type="evidence" value="ECO:0007669"/>
    <property type="project" value="TreeGrafter"/>
</dbReference>
<evidence type="ECO:0000256" key="9">
    <source>
        <dbReference type="SAM" id="Phobius"/>
    </source>
</evidence>
<sequence>MDLFHYTFLALWLLCDCVLSLGENPLKRFEYKYSFKGPYLSQKDGSVPFWQYAGHTIASEESVRIVPSLKSQKGSIWTKAKTNFEWWSVEMIFSVKGRGRVGADGLAFWFTETKGLAGPVFGAPDQWKGLGIFFDSYDNDGKRDNPYIMGMVNDGTIQYDHQNDGNQQQLGGCLRDYRNRPYPVRALIEYYNNVLTVMFHVGATQNPNQYELCFRAENVYLPQNGYFGVSAATGGLADDHDVYRFLTHSLRSPSSEQVDQRITEEEQQKLAQEYEQFQQRLDAQRKEYHEKHPEAKKEEPAEGMEYLEDDEVRELRQIFTGQSQIFDVLRDLHRKMDEIIGRQERTLSLVTQGQVGMPSGSQTGQQQPMMMDSIKRHEVDQVLASQRDIVQLGRDIKAYVTEIHQKSTNILSNQAKQPVGQGSAQPVGYDIHTSLNELKDNMNVMKRDLSAASQRLQGTGATGKPCDLNIKCLSTTVFIIFIVVELAILIGYWIYRDNKEAHAKKFY</sequence>
<keyword evidence="3 10" id="KW-0732">Signal</keyword>
<dbReference type="GO" id="GO:0006888">
    <property type="term" value="P:endoplasmic reticulum to Golgi vesicle-mediated transport"/>
    <property type="evidence" value="ECO:0007669"/>
    <property type="project" value="TreeGrafter"/>
</dbReference>
<dbReference type="InterPro" id="IPR051136">
    <property type="entry name" value="Intracellular_Lectin-GPT"/>
</dbReference>
<evidence type="ECO:0000256" key="8">
    <source>
        <dbReference type="SAM" id="MobiDB-lite"/>
    </source>
</evidence>
<keyword evidence="4" id="KW-0430">Lectin</keyword>
<feature type="transmembrane region" description="Helical" evidence="9">
    <location>
        <begin position="473"/>
        <end position="495"/>
    </location>
</feature>
<keyword evidence="2 9" id="KW-0812">Transmembrane</keyword>
<evidence type="ECO:0000313" key="13">
    <source>
        <dbReference type="Proteomes" id="UP000677054"/>
    </source>
</evidence>
<dbReference type="AlphaFoldDB" id="A0A7R9A676"/>
<feature type="compositionally biased region" description="Basic and acidic residues" evidence="8">
    <location>
        <begin position="285"/>
        <end position="300"/>
    </location>
</feature>
<keyword evidence="7" id="KW-1015">Disulfide bond</keyword>
<dbReference type="Proteomes" id="UP000677054">
    <property type="component" value="Unassembled WGS sequence"/>
</dbReference>
<comment type="subcellular location">
    <subcellularLocation>
        <location evidence="1">Endoplasmic reticulum-Golgi intermediate compartment membrane</location>
        <topology evidence="1">Single-pass type I membrane protein</topology>
    </subcellularLocation>
</comment>
<dbReference type="PANTHER" id="PTHR12223">
    <property type="entry name" value="VESICULAR MANNOSE-BINDING LECTIN"/>
    <property type="match status" value="1"/>
</dbReference>
<dbReference type="InterPro" id="IPR013320">
    <property type="entry name" value="ConA-like_dom_sf"/>
</dbReference>
<dbReference type="EMBL" id="LR900270">
    <property type="protein sequence ID" value="CAD7245000.1"/>
    <property type="molecule type" value="Genomic_DNA"/>
</dbReference>
<keyword evidence="5 9" id="KW-1133">Transmembrane helix</keyword>
<dbReference type="Gene3D" id="2.60.120.200">
    <property type="match status" value="1"/>
</dbReference>
<keyword evidence="6 9" id="KW-0472">Membrane</keyword>
<keyword evidence="13" id="KW-1185">Reference proteome</keyword>
<evidence type="ECO:0000256" key="1">
    <source>
        <dbReference type="ARBA" id="ARBA00004151"/>
    </source>
</evidence>
<evidence type="ECO:0000259" key="11">
    <source>
        <dbReference type="PROSITE" id="PS51328"/>
    </source>
</evidence>
<proteinExistence type="predicted"/>
<evidence type="ECO:0000256" key="3">
    <source>
        <dbReference type="ARBA" id="ARBA00022729"/>
    </source>
</evidence>
<dbReference type="GO" id="GO:0033116">
    <property type="term" value="C:endoplasmic reticulum-Golgi intermediate compartment membrane"/>
    <property type="evidence" value="ECO:0007669"/>
    <property type="project" value="UniProtKB-SubCell"/>
</dbReference>
<evidence type="ECO:0000256" key="6">
    <source>
        <dbReference type="ARBA" id="ARBA00023136"/>
    </source>
</evidence>
<feature type="chain" id="PRO_5036209681" description="L-type lectin-like domain-containing protein" evidence="10">
    <location>
        <begin position="23"/>
        <end position="507"/>
    </location>
</feature>
<name>A0A7R9A676_9CRUS</name>
<dbReference type="Pfam" id="PF03388">
    <property type="entry name" value="Lectin_leg-like"/>
    <property type="match status" value="1"/>
</dbReference>
<accession>A0A7R9A676</accession>
<evidence type="ECO:0000256" key="7">
    <source>
        <dbReference type="ARBA" id="ARBA00023157"/>
    </source>
</evidence>
<dbReference type="OrthoDB" id="10265193at2759"/>
<dbReference type="GO" id="GO:0005537">
    <property type="term" value="F:D-mannose binding"/>
    <property type="evidence" value="ECO:0007669"/>
    <property type="project" value="TreeGrafter"/>
</dbReference>
<dbReference type="SUPFAM" id="SSF49899">
    <property type="entry name" value="Concanavalin A-like lectins/glucanases"/>
    <property type="match status" value="1"/>
</dbReference>
<feature type="domain" description="L-type lectin-like" evidence="11">
    <location>
        <begin position="27"/>
        <end position="250"/>
    </location>
</feature>
<feature type="region of interest" description="Disordered" evidence="8">
    <location>
        <begin position="285"/>
        <end position="304"/>
    </location>
</feature>
<dbReference type="CDD" id="cd06902">
    <property type="entry name" value="lectin_ERGIC-53_ERGL"/>
    <property type="match status" value="1"/>
</dbReference>
<dbReference type="PROSITE" id="PS51328">
    <property type="entry name" value="L_LECTIN_LIKE"/>
    <property type="match status" value="1"/>
</dbReference>
<dbReference type="GO" id="GO:0030134">
    <property type="term" value="C:COPII-coated ER to Golgi transport vesicle"/>
    <property type="evidence" value="ECO:0007669"/>
    <property type="project" value="TreeGrafter"/>
</dbReference>
<dbReference type="GO" id="GO:0000139">
    <property type="term" value="C:Golgi membrane"/>
    <property type="evidence" value="ECO:0007669"/>
    <property type="project" value="TreeGrafter"/>
</dbReference>
<feature type="signal peptide" evidence="10">
    <location>
        <begin position="1"/>
        <end position="22"/>
    </location>
</feature>
<protein>
    <recommendedName>
        <fullName evidence="11">L-type lectin-like domain-containing protein</fullName>
    </recommendedName>
</protein>
<evidence type="ECO:0000313" key="12">
    <source>
        <dbReference type="EMBL" id="CAD7245000.1"/>
    </source>
</evidence>
<evidence type="ECO:0000256" key="2">
    <source>
        <dbReference type="ARBA" id="ARBA00022692"/>
    </source>
</evidence>
<reference evidence="12" key="1">
    <citation type="submission" date="2020-11" db="EMBL/GenBank/DDBJ databases">
        <authorList>
            <person name="Tran Van P."/>
        </authorList>
    </citation>
    <scope>NUCLEOTIDE SEQUENCE</scope>
</reference>
<dbReference type="InterPro" id="IPR005052">
    <property type="entry name" value="Lectin_leg"/>
</dbReference>
<organism evidence="12">
    <name type="scientific">Darwinula stevensoni</name>
    <dbReference type="NCBI Taxonomy" id="69355"/>
    <lineage>
        <taxon>Eukaryota</taxon>
        <taxon>Metazoa</taxon>
        <taxon>Ecdysozoa</taxon>
        <taxon>Arthropoda</taxon>
        <taxon>Crustacea</taxon>
        <taxon>Oligostraca</taxon>
        <taxon>Ostracoda</taxon>
        <taxon>Podocopa</taxon>
        <taxon>Podocopida</taxon>
        <taxon>Darwinulocopina</taxon>
        <taxon>Darwinuloidea</taxon>
        <taxon>Darwinulidae</taxon>
        <taxon>Darwinula</taxon>
    </lineage>
</organism>
<dbReference type="FunFam" id="2.60.120.200:FF:000028">
    <property type="entry name" value="Blast:Protein ERGIC-53"/>
    <property type="match status" value="1"/>
</dbReference>
<dbReference type="EMBL" id="CAJPEV010000753">
    <property type="protein sequence ID" value="CAG0888250.1"/>
    <property type="molecule type" value="Genomic_DNA"/>
</dbReference>